<proteinExistence type="inferred from homology"/>
<gene>
    <name evidence="5" type="primary">vapC</name>
    <name evidence="7" type="ORF">FHP08_09735</name>
</gene>
<evidence type="ECO:0000259" key="6">
    <source>
        <dbReference type="Pfam" id="PF01850"/>
    </source>
</evidence>
<dbReference type="OrthoDB" id="9792015at2"/>
<evidence type="ECO:0000256" key="3">
    <source>
        <dbReference type="ARBA" id="ARBA00022723"/>
    </source>
</evidence>
<feature type="domain" description="PIN" evidence="6">
    <location>
        <begin position="4"/>
        <end position="120"/>
    </location>
</feature>
<dbReference type="Pfam" id="PF01850">
    <property type="entry name" value="PIN"/>
    <property type="match status" value="1"/>
</dbReference>
<dbReference type="GO" id="GO:0004540">
    <property type="term" value="F:RNA nuclease activity"/>
    <property type="evidence" value="ECO:0007669"/>
    <property type="project" value="InterPro"/>
</dbReference>
<dbReference type="GO" id="GO:0090729">
    <property type="term" value="F:toxin activity"/>
    <property type="evidence" value="ECO:0007669"/>
    <property type="project" value="UniProtKB-KW"/>
</dbReference>
<comment type="function">
    <text evidence="5">Toxic component of a toxin-antitoxin (TA) system. An RNase.</text>
</comment>
<evidence type="ECO:0000313" key="8">
    <source>
        <dbReference type="Proteomes" id="UP000321548"/>
    </source>
</evidence>
<keyword evidence="8" id="KW-1185">Reference proteome</keyword>
<keyword evidence="2 5" id="KW-0540">Nuclease</keyword>
<feature type="binding site" evidence="5">
    <location>
        <position position="6"/>
    </location>
    <ligand>
        <name>Mg(2+)</name>
        <dbReference type="ChEBI" id="CHEBI:18420"/>
    </ligand>
</feature>
<keyword evidence="4 5" id="KW-0378">Hydrolase</keyword>
<comment type="similarity">
    <text evidence="5">Belongs to the PINc/VapC protein family.</text>
</comment>
<dbReference type="InterPro" id="IPR022907">
    <property type="entry name" value="VapC_family"/>
</dbReference>
<dbReference type="InterPro" id="IPR002716">
    <property type="entry name" value="PIN_dom"/>
</dbReference>
<evidence type="ECO:0000256" key="2">
    <source>
        <dbReference type="ARBA" id="ARBA00022722"/>
    </source>
</evidence>
<comment type="cofactor">
    <cofactor evidence="5">
        <name>Mg(2+)</name>
        <dbReference type="ChEBI" id="CHEBI:18420"/>
    </cofactor>
</comment>
<keyword evidence="3 5" id="KW-0479">Metal-binding</keyword>
<evidence type="ECO:0000256" key="5">
    <source>
        <dbReference type="HAMAP-Rule" id="MF_00265"/>
    </source>
</evidence>
<dbReference type="GO" id="GO:0016787">
    <property type="term" value="F:hydrolase activity"/>
    <property type="evidence" value="ECO:0007669"/>
    <property type="project" value="UniProtKB-KW"/>
</dbReference>
<dbReference type="Proteomes" id="UP000321548">
    <property type="component" value="Unassembled WGS sequence"/>
</dbReference>
<comment type="caution">
    <text evidence="7">The sequence shown here is derived from an EMBL/GenBank/DDBJ whole genome shotgun (WGS) entry which is preliminary data.</text>
</comment>
<organism evidence="7 8">
    <name type="scientific">Zeimonas arvi</name>
    <dbReference type="NCBI Taxonomy" id="2498847"/>
    <lineage>
        <taxon>Bacteria</taxon>
        <taxon>Pseudomonadati</taxon>
        <taxon>Pseudomonadota</taxon>
        <taxon>Betaproteobacteria</taxon>
        <taxon>Burkholderiales</taxon>
        <taxon>Burkholderiaceae</taxon>
        <taxon>Zeimonas</taxon>
    </lineage>
</organism>
<dbReference type="PANTHER" id="PTHR38826:SF5">
    <property type="entry name" value="RIBONUCLEASE VAPC13"/>
    <property type="match status" value="1"/>
</dbReference>
<dbReference type="Gene3D" id="3.40.50.1010">
    <property type="entry name" value="5'-nuclease"/>
    <property type="match status" value="1"/>
</dbReference>
<dbReference type="RefSeq" id="WP_147704246.1">
    <property type="nucleotide sequence ID" value="NZ_VDUY01000003.1"/>
</dbReference>
<dbReference type="InterPro" id="IPR029060">
    <property type="entry name" value="PIN-like_dom_sf"/>
</dbReference>
<keyword evidence="1 5" id="KW-1277">Toxin-antitoxin system</keyword>
<keyword evidence="5" id="KW-0800">Toxin</keyword>
<accession>A0A5C8NZB0</accession>
<dbReference type="HAMAP" id="MF_00265">
    <property type="entry name" value="VapC_Nob1"/>
    <property type="match status" value="1"/>
</dbReference>
<evidence type="ECO:0000256" key="1">
    <source>
        <dbReference type="ARBA" id="ARBA00022649"/>
    </source>
</evidence>
<protein>
    <recommendedName>
        <fullName evidence="5">Ribonuclease VapC</fullName>
        <shortName evidence="5">RNase VapC</shortName>
        <ecNumber evidence="5">3.1.-.-</ecNumber>
    </recommendedName>
    <alternativeName>
        <fullName evidence="5">Toxin VapC</fullName>
    </alternativeName>
</protein>
<dbReference type="SUPFAM" id="SSF88723">
    <property type="entry name" value="PIN domain-like"/>
    <property type="match status" value="1"/>
</dbReference>
<evidence type="ECO:0000313" key="7">
    <source>
        <dbReference type="EMBL" id="TXL66335.1"/>
    </source>
</evidence>
<feature type="binding site" evidence="5">
    <location>
        <position position="101"/>
    </location>
    <ligand>
        <name>Mg(2+)</name>
        <dbReference type="ChEBI" id="CHEBI:18420"/>
    </ligand>
</feature>
<dbReference type="InterPro" id="IPR052106">
    <property type="entry name" value="PINc/VapC_TA"/>
</dbReference>
<evidence type="ECO:0000256" key="4">
    <source>
        <dbReference type="ARBA" id="ARBA00022801"/>
    </source>
</evidence>
<dbReference type="GO" id="GO:0000287">
    <property type="term" value="F:magnesium ion binding"/>
    <property type="evidence" value="ECO:0007669"/>
    <property type="project" value="UniProtKB-UniRule"/>
</dbReference>
<dbReference type="AlphaFoldDB" id="A0A5C8NZB0"/>
<sequence>MRAFFDTNVLVYLFDADAPQKQGAARALLEREANAGRVTLSTQVLQEFFVTVTRKLDVPLPEADAERAVRRFAEFSLVQVDAPLILAAIDASRRYQLSFWDAMIVQAALQAGASVLYSEDMQDGRAFESMTVRNPFAALASER</sequence>
<dbReference type="EMBL" id="VDUY01000003">
    <property type="protein sequence ID" value="TXL66335.1"/>
    <property type="molecule type" value="Genomic_DNA"/>
</dbReference>
<reference evidence="7 8" key="1">
    <citation type="submission" date="2019-06" db="EMBL/GenBank/DDBJ databases">
        <title>Quisquiliibacterium sp. nov., isolated from a maize field.</title>
        <authorList>
            <person name="Lin S.-Y."/>
            <person name="Tsai C.-F."/>
            <person name="Young C.-C."/>
        </authorList>
    </citation>
    <scope>NUCLEOTIDE SEQUENCE [LARGE SCALE GENOMIC DNA]</scope>
    <source>
        <strain evidence="7 8">CC-CFT501</strain>
    </source>
</reference>
<dbReference type="PANTHER" id="PTHR38826">
    <property type="entry name" value="RIBONUCLEASE VAPC13"/>
    <property type="match status" value="1"/>
</dbReference>
<dbReference type="CDD" id="cd18692">
    <property type="entry name" value="PIN_VapC-like"/>
    <property type="match status" value="1"/>
</dbReference>
<name>A0A5C8NZB0_9BURK</name>
<keyword evidence="5" id="KW-0460">Magnesium</keyword>
<dbReference type="EC" id="3.1.-.-" evidence="5"/>